<keyword evidence="1" id="KW-0472">Membrane</keyword>
<organism evidence="2 3">
    <name type="scientific">Kouleothrix aurantiaca</name>
    <dbReference type="NCBI Taxonomy" id="186479"/>
    <lineage>
        <taxon>Bacteria</taxon>
        <taxon>Bacillati</taxon>
        <taxon>Chloroflexota</taxon>
        <taxon>Chloroflexia</taxon>
        <taxon>Chloroflexales</taxon>
        <taxon>Roseiflexineae</taxon>
        <taxon>Roseiflexaceae</taxon>
        <taxon>Kouleothrix</taxon>
    </lineage>
</organism>
<reference evidence="2 3" key="1">
    <citation type="submission" date="2015-09" db="EMBL/GenBank/DDBJ databases">
        <title>Draft genome sequence of Kouleothrix aurantiaca JCM 19913.</title>
        <authorList>
            <person name="Hemp J."/>
        </authorList>
    </citation>
    <scope>NUCLEOTIDE SEQUENCE [LARGE SCALE GENOMIC DNA]</scope>
    <source>
        <strain evidence="2 3">COM-B</strain>
    </source>
</reference>
<keyword evidence="3" id="KW-1185">Reference proteome</keyword>
<name>A0A0P9D594_9CHLR</name>
<feature type="transmembrane region" description="Helical" evidence="1">
    <location>
        <begin position="49"/>
        <end position="68"/>
    </location>
</feature>
<feature type="transmembrane region" description="Helical" evidence="1">
    <location>
        <begin position="106"/>
        <end position="129"/>
    </location>
</feature>
<protein>
    <submittedName>
        <fullName evidence="2">Uncharacterized protein</fullName>
    </submittedName>
</protein>
<sequence length="132" mass="14236">MMLALVLSGLAILFTWTVVDVLMHRVLLHRLYAANPALWRPSNQLNIPLVYVVTFALIAAFVLPYWLLVQPKSLGAGLGFGAFLGLALGLGVGFGTYIHMPIPRPLAWAWFLGGWLKGALAGAILGLLITSV</sequence>
<dbReference type="Proteomes" id="UP000050509">
    <property type="component" value="Unassembled WGS sequence"/>
</dbReference>
<dbReference type="EMBL" id="LJCR01000359">
    <property type="protein sequence ID" value="KPV53035.1"/>
    <property type="molecule type" value="Genomic_DNA"/>
</dbReference>
<keyword evidence="1" id="KW-0812">Transmembrane</keyword>
<feature type="transmembrane region" description="Helical" evidence="1">
    <location>
        <begin position="80"/>
        <end position="100"/>
    </location>
</feature>
<accession>A0A0P9D594</accession>
<dbReference type="AlphaFoldDB" id="A0A0P9D594"/>
<gene>
    <name evidence="2" type="ORF">SE17_11980</name>
</gene>
<evidence type="ECO:0000256" key="1">
    <source>
        <dbReference type="SAM" id="Phobius"/>
    </source>
</evidence>
<evidence type="ECO:0000313" key="3">
    <source>
        <dbReference type="Proteomes" id="UP000050509"/>
    </source>
</evidence>
<evidence type="ECO:0000313" key="2">
    <source>
        <dbReference type="EMBL" id="KPV53035.1"/>
    </source>
</evidence>
<comment type="caution">
    <text evidence="2">The sequence shown here is derived from an EMBL/GenBank/DDBJ whole genome shotgun (WGS) entry which is preliminary data.</text>
</comment>
<keyword evidence="1" id="KW-1133">Transmembrane helix</keyword>
<proteinExistence type="predicted"/>